<proteinExistence type="predicted"/>
<keyword evidence="2" id="KW-1185">Reference proteome</keyword>
<name>A0ACC6SFS1_9BACI</name>
<evidence type="ECO:0000313" key="2">
    <source>
        <dbReference type="Proteomes" id="UP001439875"/>
    </source>
</evidence>
<dbReference type="EMBL" id="JBBMEW010000021">
    <property type="protein sequence ID" value="MEQ2528668.1"/>
    <property type="molecule type" value="Genomic_DNA"/>
</dbReference>
<organism evidence="1 2">
    <name type="scientific">Robertmurraya yapensis</name>
    <name type="common">ex Hitch et al 2024</name>
    <dbReference type="NCBI Taxonomy" id="3133160"/>
    <lineage>
        <taxon>Bacteria</taxon>
        <taxon>Bacillati</taxon>
        <taxon>Bacillota</taxon>
        <taxon>Bacilli</taxon>
        <taxon>Bacillales</taxon>
        <taxon>Bacillaceae</taxon>
        <taxon>Robertmurraya</taxon>
    </lineage>
</organism>
<sequence length="269" mass="30573">MRTVQCFNEYDPLKTVIVCEPRHLMKQQSMHTSIDTAIKQHHHLVSTVKDYGVEVIEIPAVPQFTEQVFTRDTGFVLGREVIVAKISNYRRQGEEEQLKDWLQNEGIPFNETTEGTVEGGDVLIDGNTVYVGLSNRTNQKAAKAIQEMLPEMDVMEVPFTDHFLHLDCVFNILSPTEAIIYSEEIHGETVQTLKKRYDLIEVTKEEQACLATNILSIGNKKVISLPVNKALNMELSRRGYEVIEVELSEILKFGGSFRCCTLPLFRSHS</sequence>
<reference evidence="1" key="1">
    <citation type="submission" date="2024-03" db="EMBL/GenBank/DDBJ databases">
        <title>Human intestinal bacterial collection.</title>
        <authorList>
            <person name="Pauvert C."/>
            <person name="Hitch T.C.A."/>
            <person name="Clavel T."/>
        </authorList>
    </citation>
    <scope>NUCLEOTIDE SEQUENCE</scope>
    <source>
        <strain evidence="1">CLA-AA-H227</strain>
    </source>
</reference>
<protein>
    <submittedName>
        <fullName evidence="1">Arginine deiminase family protein</fullName>
    </submittedName>
</protein>
<evidence type="ECO:0000313" key="1">
    <source>
        <dbReference type="EMBL" id="MEQ2528668.1"/>
    </source>
</evidence>
<dbReference type="Proteomes" id="UP001439875">
    <property type="component" value="Unassembled WGS sequence"/>
</dbReference>
<gene>
    <name evidence="1" type="ORF">WMO40_18445</name>
</gene>
<comment type="caution">
    <text evidence="1">The sequence shown here is derived from an EMBL/GenBank/DDBJ whole genome shotgun (WGS) entry which is preliminary data.</text>
</comment>
<accession>A0ACC6SFS1</accession>